<dbReference type="InterPro" id="IPR041362">
    <property type="entry name" value="TIG2_plexin"/>
</dbReference>
<keyword evidence="8" id="KW-0007">Acetylation</keyword>
<evidence type="ECO:0000256" key="5">
    <source>
        <dbReference type="ARBA" id="ARBA00022729"/>
    </source>
</evidence>
<dbReference type="FunFam" id="2.60.40.10:FF:000329">
    <property type="entry name" value="Plexin A4"/>
    <property type="match status" value="1"/>
</dbReference>
<dbReference type="GO" id="GO:0021612">
    <property type="term" value="P:facial nerve structural organization"/>
    <property type="evidence" value="ECO:0007669"/>
    <property type="project" value="UniProtKB-ARBA"/>
</dbReference>
<evidence type="ECO:0000256" key="14">
    <source>
        <dbReference type="ARBA" id="ARBA00062096"/>
    </source>
</evidence>
<dbReference type="SMART" id="SM00423">
    <property type="entry name" value="PSI"/>
    <property type="match status" value="3"/>
</dbReference>
<feature type="domain" description="PSI" evidence="18">
    <location>
        <begin position="343"/>
        <end position="396"/>
    </location>
</feature>
<evidence type="ECO:0000256" key="2">
    <source>
        <dbReference type="ARBA" id="ARBA00010297"/>
    </source>
</evidence>
<dbReference type="PANTHER" id="PTHR22625">
    <property type="entry name" value="PLEXIN"/>
    <property type="match status" value="1"/>
</dbReference>
<dbReference type="GO" id="GO:0021537">
    <property type="term" value="P:telencephalon development"/>
    <property type="evidence" value="ECO:0007669"/>
    <property type="project" value="UniProtKB-ARBA"/>
</dbReference>
<dbReference type="GO" id="GO:0035295">
    <property type="term" value="P:tube development"/>
    <property type="evidence" value="ECO:0007669"/>
    <property type="project" value="UniProtKB-ARBA"/>
</dbReference>
<dbReference type="Pfam" id="PF18020">
    <property type="entry name" value="TIG_2"/>
    <property type="match status" value="1"/>
</dbReference>
<dbReference type="FunFam" id="2.60.40.10:FF:000339">
    <property type="entry name" value="Plexin A2"/>
    <property type="match status" value="1"/>
</dbReference>
<dbReference type="CDD" id="cd00603">
    <property type="entry name" value="IPT_PCSR"/>
    <property type="match status" value="1"/>
</dbReference>
<evidence type="ECO:0000256" key="12">
    <source>
        <dbReference type="ARBA" id="ARBA00023180"/>
    </source>
</evidence>
<keyword evidence="16" id="KW-0175">Coiled coil</keyword>
<keyword evidence="9 17" id="KW-0472">Membrane</keyword>
<comment type="function">
    <text evidence="13">Coreceptor for SEMA3A. Necessary for signaling by class 3 semaphorins and subsequent remodeling of the cytoskeleton. Plays a role in axon guidance in the developing nervous system. Class 3 semaphorins bind to a complex composed of a neuropilin and a plexin. The plexin modulates the affinity of the complex for specific semaphorins, and its cytoplasmic domain is required for the activation of down-stream signaling events in the cytoplasm.</text>
</comment>
<feature type="domain" description="PSI" evidence="18">
    <location>
        <begin position="51"/>
        <end position="101"/>
    </location>
</feature>
<dbReference type="PANTHER" id="PTHR22625:SF34">
    <property type="entry name" value="PLEXIN-A4"/>
    <property type="match status" value="1"/>
</dbReference>
<dbReference type="FunFam" id="3.30.1680.10:FF:000032">
    <property type="entry name" value="Plexin A2"/>
    <property type="match status" value="1"/>
</dbReference>
<dbReference type="GO" id="GO:0048841">
    <property type="term" value="P:regulation of axon extension involved in axon guidance"/>
    <property type="evidence" value="ECO:0007669"/>
    <property type="project" value="UniProtKB-ARBA"/>
</dbReference>
<proteinExistence type="inferred from homology"/>
<dbReference type="Pfam" id="PF01437">
    <property type="entry name" value="PSI"/>
    <property type="match status" value="2"/>
</dbReference>
<dbReference type="CDD" id="cd01179">
    <property type="entry name" value="IPT_plexin_repeat2"/>
    <property type="match status" value="1"/>
</dbReference>
<evidence type="ECO:0000256" key="3">
    <source>
        <dbReference type="ARBA" id="ARBA00022475"/>
    </source>
</evidence>
<keyword evidence="12" id="KW-0325">Glycoprotein</keyword>
<evidence type="ECO:0000256" key="7">
    <source>
        <dbReference type="ARBA" id="ARBA00022989"/>
    </source>
</evidence>
<sequence length="1381" mass="154715">YTDKRQIWDELHVCRDPWGLWWWEDLNVHGRNIFDNNVIEFCGLTRVPVESCGQYQSCGECLGSGDPHCGWCVLHNTCTRKERCERSKEPRRFASEMKQCVRLTVHPSNISVSQYNLVLETYNVPELSAGVNCTFEDLSEMDGLVVGNQIQCYSPAAKEVPRIITENGDHHVVQLQLKSKETGMTFASTSFVFYNCSVHNSCLSCVESPYRCHWCKYRHVCTHDPKTCSFQEGRVKLPEDCPQLLRVDKILVPVEVIKPITLKAKNLPQPQSGQRGYECVLRIQGSEQRVPALRFNSSRVQCQNSSYSYEGMEINNLPVELTVVWNGHFNIDNPAQNEVHLYKCGARRESCGLCLKADPDFECGWCQGQGQCTLRQHCPIHESQWLELSGANSKCTNPRITEIIPVTGPREGGTKVTIRGENLGLEFRDIASHVKVAGVECSPLVDGYIPAEQCREEKSTGALPPQARFFSTQTLTLSDLKPSRGPMSGGTQVTITGTNLNAGSNVVVTFGKQPCLFHRRSPSYIVCNTTSSDEVLEMKVMVQVDRAKIHQDLFFQYVEDPTIVRIEPEWSITRWVGEAARVQSPAAQPPCSPSLQLCEVLSATEMTCQAPALALGPDHQSDLTERPEEFGFILDNVQSLLILNKTNFTYYPNPVFEAFGPSGILELKPGTPIILKGKNLIPPVAGGNVKLNYTVLVGEKPCTVTVSDVQLLCESPNLIGRHKVMARVGGMEYSPGMVYIAPDSPLSLPAIVSIAVAGGLLIIFIVAVLIAYKRKSRESDLTLKRLQMQMDNLESRVALECKEAFAELQTDIHELTSDLDGAGIPFLDYRTYTMRVLFPGIEDHPVLRDLEERVEKGLKLFAQLINNKVFLLSFIRTLESQRSFSMRDRGNVASLIMTVLQSKLEYATDVLKQLLADLIDKNLESKNHPKLLLRRTESVAEKMLTNWFTFLLYKFLKECAGEPLFSLFCAIKQQMEKGPIDAITGEARYSLSEDKLIRQQIDYKTLVLSCVSPDSANSPEVPVKILNCDTITQVKEKILDAIFKNVPCSHRPKAADMDLEWRQGSGARMILQDEDITTKIENDWKRLNTLAHYQVPDGSVVALVSKQVTAYNAVNNSTVSRTSASKYGEFTESFWGTEGALSRPVPPLASPPPTGRPHLKPVLRAASALVPPPQGTLQKFVDDLFETIFSTAHRGSALPLAIKYMFDFLDEQADKHGIHDPHVRHTWKSNCLPLRFWVNMIKNPQFVFDIHKNSITDACLSVVAQTFMDSCSTSEHRLGKDSPSNKLLYAKDIPSYKNWVERYYSDIGKMPAISDQDMNAYLAEQSRMHMNEFNTMSALSEIFSYVGKYSEEVSPALLGVSRNPKVRKELQQALGTGVHKP</sequence>
<dbReference type="FunFam" id="1.10.506.10:FF:000006">
    <property type="entry name" value="Plexin A1"/>
    <property type="match status" value="1"/>
</dbReference>
<dbReference type="InterPro" id="IPR013548">
    <property type="entry name" value="Plexin_cytoplasmic_RasGAP_dom"/>
</dbReference>
<evidence type="ECO:0000256" key="4">
    <source>
        <dbReference type="ARBA" id="ARBA00022692"/>
    </source>
</evidence>
<dbReference type="Proteomes" id="UP000694571">
    <property type="component" value="Unplaced"/>
</dbReference>
<feature type="transmembrane region" description="Helical" evidence="17">
    <location>
        <begin position="750"/>
        <end position="772"/>
    </location>
</feature>
<dbReference type="InterPro" id="IPR002165">
    <property type="entry name" value="Plexin_repeat"/>
</dbReference>
<dbReference type="InterPro" id="IPR008936">
    <property type="entry name" value="Rho_GTPase_activation_prot"/>
</dbReference>
<evidence type="ECO:0000256" key="16">
    <source>
        <dbReference type="SAM" id="Coils"/>
    </source>
</evidence>
<evidence type="ECO:0000256" key="10">
    <source>
        <dbReference type="ARBA" id="ARBA00023157"/>
    </source>
</evidence>
<evidence type="ECO:0000256" key="1">
    <source>
        <dbReference type="ARBA" id="ARBA00004251"/>
    </source>
</evidence>
<dbReference type="InterPro" id="IPR014756">
    <property type="entry name" value="Ig_E-set"/>
</dbReference>
<evidence type="ECO:0000259" key="18">
    <source>
        <dbReference type="SMART" id="SM00423"/>
    </source>
</evidence>
<dbReference type="Pfam" id="PF24479">
    <property type="entry name" value="PSI_PlexinA-B"/>
    <property type="match status" value="1"/>
</dbReference>
<dbReference type="Pfam" id="PF08337">
    <property type="entry name" value="Plexin_cytopl"/>
    <property type="match status" value="2"/>
</dbReference>
<evidence type="ECO:0000256" key="11">
    <source>
        <dbReference type="ARBA" id="ARBA00023170"/>
    </source>
</evidence>
<evidence type="ECO:0000256" key="13">
    <source>
        <dbReference type="ARBA" id="ARBA00057638"/>
    </source>
</evidence>
<dbReference type="FunFam" id="2.60.40.10:FF:000071">
    <property type="entry name" value="Plexin A2"/>
    <property type="match status" value="1"/>
</dbReference>
<dbReference type="InterPro" id="IPR002909">
    <property type="entry name" value="IPT_dom"/>
</dbReference>
<accession>A0A8D1MUH7</accession>
<dbReference type="SUPFAM" id="SSF103575">
    <property type="entry name" value="Plexin repeat"/>
    <property type="match status" value="2"/>
</dbReference>
<dbReference type="FunFam" id="2.60.40.10:FF:000123">
    <property type="entry name" value="Plexin A1"/>
    <property type="match status" value="1"/>
</dbReference>
<evidence type="ECO:0000256" key="9">
    <source>
        <dbReference type="ARBA" id="ARBA00023136"/>
    </source>
</evidence>
<feature type="domain" description="PSI" evidence="18">
    <location>
        <begin position="195"/>
        <end position="242"/>
    </location>
</feature>
<protein>
    <recommendedName>
        <fullName evidence="15">Plexin-A4</fullName>
    </recommendedName>
</protein>
<evidence type="ECO:0000313" key="20">
    <source>
        <dbReference type="Ensembl" id="ENSSSCP00050027860.1"/>
    </source>
</evidence>
<keyword evidence="10" id="KW-1015">Disulfide bond</keyword>
<name>A0A8D1MUH7_PIG</name>
<dbReference type="SUPFAM" id="SSF48350">
    <property type="entry name" value="GTPase activation domain, GAP"/>
    <property type="match status" value="1"/>
</dbReference>
<dbReference type="Pfam" id="PF01833">
    <property type="entry name" value="TIG"/>
    <property type="match status" value="3"/>
</dbReference>
<comment type="subunit">
    <text evidence="14">Interacts with NRP1 and NRP2.</text>
</comment>
<dbReference type="FunFam" id="1.10.506.10:FF:000005">
    <property type="entry name" value="Plexin A1"/>
    <property type="match status" value="1"/>
</dbReference>
<keyword evidence="3" id="KW-1003">Cell membrane</keyword>
<dbReference type="InterPro" id="IPR016201">
    <property type="entry name" value="PSI"/>
</dbReference>
<feature type="domain" description="IPT/TIG" evidence="19">
    <location>
        <begin position="560"/>
        <end position="651"/>
    </location>
</feature>
<dbReference type="SMART" id="SM00429">
    <property type="entry name" value="IPT"/>
    <property type="match status" value="4"/>
</dbReference>
<dbReference type="FunFam" id="2.60.40.10:FF:001973">
    <property type="entry name" value="Plexin A4, B"/>
    <property type="match status" value="1"/>
</dbReference>
<feature type="domain" description="IPT/TIG" evidence="19">
    <location>
        <begin position="397"/>
        <end position="473"/>
    </location>
</feature>
<dbReference type="InterPro" id="IPR013783">
    <property type="entry name" value="Ig-like_fold"/>
</dbReference>
<comment type="subcellular location">
    <subcellularLocation>
        <location evidence="1">Cell membrane</location>
        <topology evidence="1">Single-pass type I membrane protein</topology>
    </subcellularLocation>
</comment>
<dbReference type="Gene3D" id="2.60.40.10">
    <property type="entry name" value="Immunoglobulins"/>
    <property type="match status" value="4"/>
</dbReference>
<evidence type="ECO:0000313" key="21">
    <source>
        <dbReference type="Proteomes" id="UP000694571"/>
    </source>
</evidence>
<evidence type="ECO:0000259" key="19">
    <source>
        <dbReference type="SMART" id="SM00429"/>
    </source>
</evidence>
<dbReference type="GO" id="GO:0050919">
    <property type="term" value="P:negative chemotaxis"/>
    <property type="evidence" value="ECO:0007669"/>
    <property type="project" value="UniProtKB-ARBA"/>
</dbReference>
<dbReference type="InterPro" id="IPR041019">
    <property type="entry name" value="TIG1_plexin"/>
</dbReference>
<dbReference type="Gene3D" id="1.10.506.10">
    <property type="entry name" value="GTPase Activation - p120gap, domain 1"/>
    <property type="match status" value="2"/>
</dbReference>
<feature type="domain" description="IPT/TIG" evidence="19">
    <location>
        <begin position="653"/>
        <end position="742"/>
    </location>
</feature>
<keyword evidence="5" id="KW-0732">Signal</keyword>
<dbReference type="GO" id="GO:0050920">
    <property type="term" value="P:regulation of chemotaxis"/>
    <property type="evidence" value="ECO:0007669"/>
    <property type="project" value="UniProtKB-ARBA"/>
</dbReference>
<feature type="coiled-coil region" evidence="16">
    <location>
        <begin position="776"/>
        <end position="803"/>
    </location>
</feature>
<feature type="domain" description="IPT/TIG" evidence="19">
    <location>
        <begin position="474"/>
        <end position="558"/>
    </location>
</feature>
<evidence type="ECO:0000256" key="8">
    <source>
        <dbReference type="ARBA" id="ARBA00022990"/>
    </source>
</evidence>
<dbReference type="SUPFAM" id="SSF81296">
    <property type="entry name" value="E set domains"/>
    <property type="match status" value="3"/>
</dbReference>
<reference evidence="20" key="1">
    <citation type="submission" date="2025-08" db="UniProtKB">
        <authorList>
            <consortium name="Ensembl"/>
        </authorList>
    </citation>
    <scope>IDENTIFICATION</scope>
</reference>
<organism evidence="20 21">
    <name type="scientific">Sus scrofa</name>
    <name type="common">Pig</name>
    <dbReference type="NCBI Taxonomy" id="9823"/>
    <lineage>
        <taxon>Eukaryota</taxon>
        <taxon>Metazoa</taxon>
        <taxon>Chordata</taxon>
        <taxon>Craniata</taxon>
        <taxon>Vertebrata</taxon>
        <taxon>Euteleostomi</taxon>
        <taxon>Mammalia</taxon>
        <taxon>Eutheria</taxon>
        <taxon>Laurasiatheria</taxon>
        <taxon>Artiodactyla</taxon>
        <taxon>Suina</taxon>
        <taxon>Suidae</taxon>
        <taxon>Sus</taxon>
    </lineage>
</organism>
<dbReference type="Pfam" id="PF17960">
    <property type="entry name" value="TIG_plexin"/>
    <property type="match status" value="1"/>
</dbReference>
<keyword evidence="11" id="KW-0675">Receptor</keyword>
<dbReference type="GO" id="GO:0005886">
    <property type="term" value="C:plasma membrane"/>
    <property type="evidence" value="ECO:0007669"/>
    <property type="project" value="UniProtKB-SubCell"/>
</dbReference>
<dbReference type="FunFam" id="3.10.20.90:FF:000018">
    <property type="entry name" value="Plexin A2"/>
    <property type="match status" value="1"/>
</dbReference>
<dbReference type="GO" id="GO:0017154">
    <property type="term" value="F:semaphorin receptor activity"/>
    <property type="evidence" value="ECO:0007669"/>
    <property type="project" value="InterPro"/>
</dbReference>
<dbReference type="InterPro" id="IPR031148">
    <property type="entry name" value="Plexin"/>
</dbReference>
<dbReference type="Ensembl" id="ENSSSCT00050064677.1">
    <property type="protein sequence ID" value="ENSSSCP00050027860.1"/>
    <property type="gene ID" value="ENSSSCG00050046866.1"/>
</dbReference>
<evidence type="ECO:0000256" key="17">
    <source>
        <dbReference type="SAM" id="Phobius"/>
    </source>
</evidence>
<dbReference type="CDD" id="cd12790">
    <property type="entry name" value="RasGAP_plexin_A"/>
    <property type="match status" value="1"/>
</dbReference>
<keyword evidence="7 17" id="KW-1133">Transmembrane helix</keyword>
<dbReference type="Gene3D" id="3.10.20.90">
    <property type="entry name" value="Phosphatidylinositol 3-kinase Catalytic Subunit, Chain A, domain 1"/>
    <property type="match status" value="1"/>
</dbReference>
<dbReference type="GO" id="GO:0021637">
    <property type="term" value="P:trigeminal nerve structural organization"/>
    <property type="evidence" value="ECO:0007669"/>
    <property type="project" value="UniProtKB-ARBA"/>
</dbReference>
<keyword evidence="4 17" id="KW-0812">Transmembrane</keyword>
<evidence type="ECO:0000256" key="15">
    <source>
        <dbReference type="ARBA" id="ARBA00070717"/>
    </source>
</evidence>
<comment type="similarity">
    <text evidence="2">Belongs to the plexin family.</text>
</comment>
<evidence type="ECO:0000256" key="6">
    <source>
        <dbReference type="ARBA" id="ARBA00022737"/>
    </source>
</evidence>
<keyword evidence="6" id="KW-0677">Repeat</keyword>
<dbReference type="GO" id="GO:0021785">
    <property type="term" value="P:branchiomotor neuron axon guidance"/>
    <property type="evidence" value="ECO:0007669"/>
    <property type="project" value="UniProtKB-ARBA"/>
</dbReference>